<name>A0A840PVV5_9PSEU</name>
<accession>A0A840PVV5</accession>
<dbReference type="AlphaFoldDB" id="A0A840PVV5"/>
<comment type="caution">
    <text evidence="1">The sequence shown here is derived from an EMBL/GenBank/DDBJ whole genome shotgun (WGS) entry which is preliminary data.</text>
</comment>
<organism evidence="1 2">
    <name type="scientific">Saccharopolyspora phatthalungensis</name>
    <dbReference type="NCBI Taxonomy" id="664693"/>
    <lineage>
        <taxon>Bacteria</taxon>
        <taxon>Bacillati</taxon>
        <taxon>Actinomycetota</taxon>
        <taxon>Actinomycetes</taxon>
        <taxon>Pseudonocardiales</taxon>
        <taxon>Pseudonocardiaceae</taxon>
        <taxon>Saccharopolyspora</taxon>
    </lineage>
</organism>
<gene>
    <name evidence="1" type="ORF">BJ970_001936</name>
</gene>
<evidence type="ECO:0000313" key="1">
    <source>
        <dbReference type="EMBL" id="MBB5154402.1"/>
    </source>
</evidence>
<reference evidence="1 2" key="1">
    <citation type="submission" date="2020-08" db="EMBL/GenBank/DDBJ databases">
        <title>Sequencing the genomes of 1000 actinobacteria strains.</title>
        <authorList>
            <person name="Klenk H.-P."/>
        </authorList>
    </citation>
    <scope>NUCLEOTIDE SEQUENCE [LARGE SCALE GENOMIC DNA]</scope>
    <source>
        <strain evidence="1 2">DSM 45584</strain>
    </source>
</reference>
<dbReference type="EMBL" id="JACHIW010000001">
    <property type="protein sequence ID" value="MBB5154402.1"/>
    <property type="molecule type" value="Genomic_DNA"/>
</dbReference>
<protein>
    <submittedName>
        <fullName evidence="1">Uncharacterized protein</fullName>
    </submittedName>
</protein>
<proteinExistence type="predicted"/>
<dbReference type="Proteomes" id="UP000584374">
    <property type="component" value="Unassembled WGS sequence"/>
</dbReference>
<keyword evidence="2" id="KW-1185">Reference proteome</keyword>
<dbReference type="RefSeq" id="WP_184725939.1">
    <property type="nucleotide sequence ID" value="NZ_JACHIW010000001.1"/>
</dbReference>
<sequence>MAVVTTARRIRWSQRVRLERLNVGDVEGLVASYERDVVLVVQVVRTVGHRQIRASREGSCRPSPSSNP</sequence>
<evidence type="ECO:0000313" key="2">
    <source>
        <dbReference type="Proteomes" id="UP000584374"/>
    </source>
</evidence>